<comment type="caution">
    <text evidence="1">The sequence shown here is derived from an EMBL/GenBank/DDBJ whole genome shotgun (WGS) entry which is preliminary data.</text>
</comment>
<dbReference type="AlphaFoldDB" id="A0A839FN63"/>
<dbReference type="Pfam" id="PF07275">
    <property type="entry name" value="ArdA"/>
    <property type="match status" value="1"/>
</dbReference>
<organism evidence="1 2">
    <name type="scientific">Nesterenkonia jeotgali</name>
    <dbReference type="NCBI Taxonomy" id="317018"/>
    <lineage>
        <taxon>Bacteria</taxon>
        <taxon>Bacillati</taxon>
        <taxon>Actinomycetota</taxon>
        <taxon>Actinomycetes</taxon>
        <taxon>Micrococcales</taxon>
        <taxon>Micrococcaceae</taxon>
        <taxon>Nesterenkonia</taxon>
    </lineage>
</organism>
<protein>
    <submittedName>
        <fullName evidence="1">Antirestriction protein</fullName>
    </submittedName>
</protein>
<dbReference type="RefSeq" id="WP_182495360.1">
    <property type="nucleotide sequence ID" value="NZ_BAAAKT010000004.1"/>
</dbReference>
<dbReference type="Gene3D" id="3.10.20.480">
    <property type="entry name" value="Antirestriction protein ArdA, domain 1"/>
    <property type="match status" value="1"/>
</dbReference>
<dbReference type="Gene3D" id="1.10.10.1190">
    <property type="entry name" value="Antirestriction protein ArdA, domain 3"/>
    <property type="match status" value="1"/>
</dbReference>
<sequence length="182" mass="20220">MFTTTQQITPAVWIGCLACYNAGALVGDWFDAIDADDVTLADVHRGGGRSYAACEELWCLDTEGIPVSGEMSPMHAAEWGRCLDEVEDHLLPALCAWVRSGDYVAEGTGDLPSISDFDERYCGEWDSFDEYAHQLAEDICLLDGVPEEIARYFHWDSWTNDLHHDYTTEPAPGGGVYVFRSL</sequence>
<proteinExistence type="predicted"/>
<dbReference type="InterPro" id="IPR041893">
    <property type="entry name" value="ArdA_dom3"/>
</dbReference>
<dbReference type="Proteomes" id="UP000546252">
    <property type="component" value="Unassembled WGS sequence"/>
</dbReference>
<dbReference type="InterPro" id="IPR009899">
    <property type="entry name" value="ArdA"/>
</dbReference>
<gene>
    <name evidence="1" type="ORF">HNR24_001279</name>
</gene>
<dbReference type="EMBL" id="JACJIH010000001">
    <property type="protein sequence ID" value="MBA8921346.1"/>
    <property type="molecule type" value="Genomic_DNA"/>
</dbReference>
<evidence type="ECO:0000313" key="2">
    <source>
        <dbReference type="Proteomes" id="UP000546252"/>
    </source>
</evidence>
<dbReference type="InterPro" id="IPR041895">
    <property type="entry name" value="ArdA_dom1"/>
</dbReference>
<evidence type="ECO:0000313" key="1">
    <source>
        <dbReference type="EMBL" id="MBA8921346.1"/>
    </source>
</evidence>
<reference evidence="1 2" key="1">
    <citation type="submission" date="2020-08" db="EMBL/GenBank/DDBJ databases">
        <title>Sequencing the genomes of 1000 actinobacteria strains.</title>
        <authorList>
            <person name="Klenk H.-P."/>
        </authorList>
    </citation>
    <scope>NUCLEOTIDE SEQUENCE [LARGE SCALE GENOMIC DNA]</scope>
    <source>
        <strain evidence="1 2">DSM 19081</strain>
    </source>
</reference>
<name>A0A839FN63_9MICC</name>
<accession>A0A839FN63</accession>